<feature type="compositionally biased region" description="Basic and acidic residues" evidence="1">
    <location>
        <begin position="1"/>
        <end position="12"/>
    </location>
</feature>
<gene>
    <name evidence="2" type="ORF">C447_10975</name>
</gene>
<reference evidence="2 3" key="1">
    <citation type="journal article" date="2014" name="PLoS Genet.">
        <title>Phylogenetically driven sequencing of extremely halophilic archaea reveals strategies for static and dynamic osmo-response.</title>
        <authorList>
            <person name="Becker E.A."/>
            <person name="Seitzer P.M."/>
            <person name="Tritt A."/>
            <person name="Larsen D."/>
            <person name="Krusor M."/>
            <person name="Yao A.I."/>
            <person name="Wu D."/>
            <person name="Madern D."/>
            <person name="Eisen J.A."/>
            <person name="Darling A.E."/>
            <person name="Facciotti M.T."/>
        </authorList>
    </citation>
    <scope>NUCLEOTIDE SEQUENCE [LARGE SCALE GENOMIC DNA]</scope>
    <source>
        <strain evidence="2 3">100A6</strain>
    </source>
</reference>
<feature type="compositionally biased region" description="Basic and acidic residues" evidence="1">
    <location>
        <begin position="20"/>
        <end position="36"/>
    </location>
</feature>
<name>M0M009_9EURY</name>
<proteinExistence type="predicted"/>
<feature type="region of interest" description="Disordered" evidence="1">
    <location>
        <begin position="196"/>
        <end position="226"/>
    </location>
</feature>
<dbReference type="OrthoDB" id="213598at2157"/>
<protein>
    <submittedName>
        <fullName evidence="2">Uncharacterized protein</fullName>
    </submittedName>
</protein>
<evidence type="ECO:0000256" key="1">
    <source>
        <dbReference type="SAM" id="MobiDB-lite"/>
    </source>
</evidence>
<dbReference type="Proteomes" id="UP000011566">
    <property type="component" value="Unassembled WGS sequence"/>
</dbReference>
<dbReference type="EMBL" id="AOMB01000032">
    <property type="protein sequence ID" value="EMA37954.1"/>
    <property type="molecule type" value="Genomic_DNA"/>
</dbReference>
<feature type="region of interest" description="Disordered" evidence="1">
    <location>
        <begin position="1"/>
        <end position="62"/>
    </location>
</feature>
<evidence type="ECO:0000313" key="3">
    <source>
        <dbReference type="Proteomes" id="UP000011566"/>
    </source>
</evidence>
<dbReference type="AlphaFoldDB" id="M0M009"/>
<comment type="caution">
    <text evidence="2">The sequence shown here is derived from an EMBL/GenBank/DDBJ whole genome shotgun (WGS) entry which is preliminary data.</text>
</comment>
<feature type="compositionally biased region" description="Low complexity" evidence="1">
    <location>
        <begin position="37"/>
        <end position="53"/>
    </location>
</feature>
<dbReference type="PATRIC" id="fig|1132509.6.peg.2478"/>
<organism evidence="2 3">
    <name type="scientific">Halococcus hamelinensis 100A6</name>
    <dbReference type="NCBI Taxonomy" id="1132509"/>
    <lineage>
        <taxon>Archaea</taxon>
        <taxon>Methanobacteriati</taxon>
        <taxon>Methanobacteriota</taxon>
        <taxon>Stenosarchaea group</taxon>
        <taxon>Halobacteria</taxon>
        <taxon>Halobacteriales</taxon>
        <taxon>Halococcaceae</taxon>
        <taxon>Halococcus</taxon>
    </lineage>
</organism>
<dbReference type="RefSeq" id="WP_007693814.1">
    <property type="nucleotide sequence ID" value="NZ_AJRK01000198.1"/>
</dbReference>
<keyword evidence="3" id="KW-1185">Reference proteome</keyword>
<sequence>MEFRDRVAEARDTAATTASDARETVSEKADEARGRASDATGTASTVVSTATEAVSRRADDTRGRITARLPDRVVDGSVVSERVGNRPSVHRLTSVSYERFALPDVHVRPAIERSGGRAVNAAREANLRRVFRFGKDGFAYGKTVGDYVPIVGSYLPYVGFATGLGVGVLDDIDVLTADTVAELSASFSTALEEVVRRDGEPTERPVTDDVTDPAYEERGSDGPRTLLEMDFEEFAGKR</sequence>
<feature type="compositionally biased region" description="Basic and acidic residues" evidence="1">
    <location>
        <begin position="196"/>
        <end position="207"/>
    </location>
</feature>
<evidence type="ECO:0000313" key="2">
    <source>
        <dbReference type="EMBL" id="EMA37954.1"/>
    </source>
</evidence>
<accession>M0M009</accession>